<keyword evidence="2" id="KW-1133">Transmembrane helix</keyword>
<feature type="region of interest" description="Disordered" evidence="1">
    <location>
        <begin position="196"/>
        <end position="257"/>
    </location>
</feature>
<reference evidence="4 5" key="1">
    <citation type="submission" date="2019-12" db="EMBL/GenBank/DDBJ databases">
        <authorList>
            <person name="Li J."/>
            <person name="Shi Y."/>
            <person name="Xu G."/>
            <person name="Xiao D."/>
            <person name="Ran X."/>
        </authorList>
    </citation>
    <scope>NUCLEOTIDE SEQUENCE [LARGE SCALE GENOMIC DNA]</scope>
    <source>
        <strain evidence="4 5">JCM 15915</strain>
    </source>
</reference>
<keyword evidence="5" id="KW-1185">Reference proteome</keyword>
<evidence type="ECO:0000313" key="4">
    <source>
        <dbReference type="EMBL" id="MUN54843.1"/>
    </source>
</evidence>
<feature type="transmembrane region" description="Helical" evidence="2">
    <location>
        <begin position="51"/>
        <end position="71"/>
    </location>
</feature>
<keyword evidence="2" id="KW-0812">Transmembrane</keyword>
<dbReference type="Proteomes" id="UP000462152">
    <property type="component" value="Unassembled WGS sequence"/>
</dbReference>
<proteinExistence type="predicted"/>
<feature type="domain" description="LytR/CpsA/Psr regulator C-terminal" evidence="3">
    <location>
        <begin position="116"/>
        <end position="199"/>
    </location>
</feature>
<comment type="caution">
    <text evidence="4">The sequence shown here is derived from an EMBL/GenBank/DDBJ whole genome shotgun (WGS) entry which is preliminary data.</text>
</comment>
<evidence type="ECO:0000256" key="1">
    <source>
        <dbReference type="SAM" id="MobiDB-lite"/>
    </source>
</evidence>
<dbReference type="EMBL" id="WOGT01000003">
    <property type="protein sequence ID" value="MUN54843.1"/>
    <property type="molecule type" value="Genomic_DNA"/>
</dbReference>
<keyword evidence="2" id="KW-0472">Membrane</keyword>
<dbReference type="AlphaFoldDB" id="A0A7K1LIG6"/>
<evidence type="ECO:0000313" key="5">
    <source>
        <dbReference type="Proteomes" id="UP000462152"/>
    </source>
</evidence>
<feature type="region of interest" description="Disordered" evidence="1">
    <location>
        <begin position="79"/>
        <end position="116"/>
    </location>
</feature>
<gene>
    <name evidence="4" type="ORF">GMA10_06400</name>
</gene>
<evidence type="ECO:0000256" key="2">
    <source>
        <dbReference type="SAM" id="Phobius"/>
    </source>
</evidence>
<feature type="compositionally biased region" description="Gly residues" evidence="1">
    <location>
        <begin position="223"/>
        <end position="257"/>
    </location>
</feature>
<feature type="compositionally biased region" description="Low complexity" evidence="1">
    <location>
        <begin position="79"/>
        <end position="105"/>
    </location>
</feature>
<name>A0A7K1LIG6_9MICC</name>
<dbReference type="Gene3D" id="3.30.70.2390">
    <property type="match status" value="1"/>
</dbReference>
<dbReference type="Pfam" id="PF13399">
    <property type="entry name" value="LytR_C"/>
    <property type="match status" value="1"/>
</dbReference>
<organism evidence="4 5">
    <name type="scientific">Rothia koreensis</name>
    <dbReference type="NCBI Taxonomy" id="592378"/>
    <lineage>
        <taxon>Bacteria</taxon>
        <taxon>Bacillati</taxon>
        <taxon>Actinomycetota</taxon>
        <taxon>Actinomycetes</taxon>
        <taxon>Micrococcales</taxon>
        <taxon>Micrococcaceae</taxon>
        <taxon>Rothia</taxon>
    </lineage>
</organism>
<accession>A0A7K1LIG6</accession>
<sequence>MRGRAYATPKTTRTLMAEYEHDEFDDVPADSPRRGAYRGEVPEKTRGYKHLAALIVAGVCALVLGGVFFLLSPKLASPESASATKSSSSSHSSSDSSSSKGGENGDSSETEPDSSTSLAVYNQGAAEGTATNAASTLTDAGWKVSDVSNWDGPSQEATVVFYTDGHEDQAKAVADKLDIDNVKPATDSGYDVVVVLSDDGGTSAESGQGGENADQGAGSAGQDAGGLGQDSGGLGQDSGTAGQNGSGIGQDSGIPGQ</sequence>
<protein>
    <recommendedName>
        <fullName evidence="3">LytR/CpsA/Psr regulator C-terminal domain-containing protein</fullName>
    </recommendedName>
</protein>
<evidence type="ECO:0000259" key="3">
    <source>
        <dbReference type="Pfam" id="PF13399"/>
    </source>
</evidence>
<dbReference type="InterPro" id="IPR027381">
    <property type="entry name" value="LytR/CpsA/Psr_C"/>
</dbReference>
<feature type="compositionally biased region" description="Low complexity" evidence="1">
    <location>
        <begin position="213"/>
        <end position="222"/>
    </location>
</feature>